<dbReference type="PANTHER" id="PTHR46155:SF1">
    <property type="entry name" value="BIFUNCTIONAL INHIBITOR_LIPID-TRANSFER PROTEIN_SEED STORAGE 2S ALBUMIN SUPERFAMILY PROTEIN"/>
    <property type="match status" value="1"/>
</dbReference>
<keyword evidence="2" id="KW-1133">Transmembrane helix</keyword>
<dbReference type="KEGG" id="tva:4766008"/>
<keyword evidence="2" id="KW-0472">Membrane</keyword>
<evidence type="ECO:0000256" key="2">
    <source>
        <dbReference type="SAM" id="Phobius"/>
    </source>
</evidence>
<evidence type="ECO:0000313" key="4">
    <source>
        <dbReference type="Proteomes" id="UP000001542"/>
    </source>
</evidence>
<dbReference type="RefSeq" id="XP_001320335.1">
    <property type="nucleotide sequence ID" value="XM_001320300.1"/>
</dbReference>
<dbReference type="SUPFAM" id="SSF51126">
    <property type="entry name" value="Pectin lyase-like"/>
    <property type="match status" value="1"/>
</dbReference>
<keyword evidence="2" id="KW-0812">Transmembrane</keyword>
<reference evidence="3" key="2">
    <citation type="journal article" date="2007" name="Science">
        <title>Draft genome sequence of the sexually transmitted pathogen Trichomonas vaginalis.</title>
        <authorList>
            <person name="Carlton J.M."/>
            <person name="Hirt R.P."/>
            <person name="Silva J.C."/>
            <person name="Delcher A.L."/>
            <person name="Schatz M."/>
            <person name="Zhao Q."/>
            <person name="Wortman J.R."/>
            <person name="Bidwell S.L."/>
            <person name="Alsmark U.C.M."/>
            <person name="Besteiro S."/>
            <person name="Sicheritz-Ponten T."/>
            <person name="Noel C.J."/>
            <person name="Dacks J.B."/>
            <person name="Foster P.G."/>
            <person name="Simillion C."/>
            <person name="Van de Peer Y."/>
            <person name="Miranda-Saavedra D."/>
            <person name="Barton G.J."/>
            <person name="Westrop G.D."/>
            <person name="Mueller S."/>
            <person name="Dessi D."/>
            <person name="Fiori P.L."/>
            <person name="Ren Q."/>
            <person name="Paulsen I."/>
            <person name="Zhang H."/>
            <person name="Bastida-Corcuera F.D."/>
            <person name="Simoes-Barbosa A."/>
            <person name="Brown M.T."/>
            <person name="Hayes R.D."/>
            <person name="Mukherjee M."/>
            <person name="Okumura C.Y."/>
            <person name="Schneider R."/>
            <person name="Smith A.J."/>
            <person name="Vanacova S."/>
            <person name="Villalvazo M."/>
            <person name="Haas B.J."/>
            <person name="Pertea M."/>
            <person name="Feldblyum T.V."/>
            <person name="Utterback T.R."/>
            <person name="Shu C.L."/>
            <person name="Osoegawa K."/>
            <person name="de Jong P.J."/>
            <person name="Hrdy I."/>
            <person name="Horvathova L."/>
            <person name="Zubacova Z."/>
            <person name="Dolezal P."/>
            <person name="Malik S.B."/>
            <person name="Logsdon J.M. Jr."/>
            <person name="Henze K."/>
            <person name="Gupta A."/>
            <person name="Wang C.C."/>
            <person name="Dunne R.L."/>
            <person name="Upcroft J.A."/>
            <person name="Upcroft P."/>
            <person name="White O."/>
            <person name="Salzberg S.L."/>
            <person name="Tang P."/>
            <person name="Chiu C.-H."/>
            <person name="Lee Y.-S."/>
            <person name="Embley T.M."/>
            <person name="Coombs G.H."/>
            <person name="Mottram J.C."/>
            <person name="Tachezy J."/>
            <person name="Fraser-Liggett C.M."/>
            <person name="Johnson P.J."/>
        </authorList>
    </citation>
    <scope>NUCLEOTIDE SEQUENCE [LARGE SCALE GENOMIC DNA]</scope>
    <source>
        <strain evidence="3">G3</strain>
    </source>
</reference>
<dbReference type="VEuPathDB" id="TrichDB:TVAGG3_0803420"/>
<accession>A2EGX8</accession>
<dbReference type="STRING" id="5722.A2EGX8"/>
<dbReference type="EMBL" id="DS113385">
    <property type="protein sequence ID" value="EAY08112.1"/>
    <property type="molecule type" value="Genomic_DNA"/>
</dbReference>
<feature type="region of interest" description="Disordered" evidence="1">
    <location>
        <begin position="1368"/>
        <end position="1387"/>
    </location>
</feature>
<dbReference type="InParanoid" id="A2EGX8"/>
<evidence type="ECO:0000256" key="1">
    <source>
        <dbReference type="SAM" id="MobiDB-lite"/>
    </source>
</evidence>
<evidence type="ECO:0000313" key="3">
    <source>
        <dbReference type="EMBL" id="EAY08112.1"/>
    </source>
</evidence>
<proteinExistence type="predicted"/>
<feature type="transmembrane region" description="Helical" evidence="2">
    <location>
        <begin position="1725"/>
        <end position="1751"/>
    </location>
</feature>
<protein>
    <submittedName>
        <fullName evidence="3">Uncharacterized protein</fullName>
    </submittedName>
</protein>
<dbReference type="Proteomes" id="UP000001542">
    <property type="component" value="Unassembled WGS sequence"/>
</dbReference>
<organism evidence="3 4">
    <name type="scientific">Trichomonas vaginalis (strain ATCC PRA-98 / G3)</name>
    <dbReference type="NCBI Taxonomy" id="412133"/>
    <lineage>
        <taxon>Eukaryota</taxon>
        <taxon>Metamonada</taxon>
        <taxon>Parabasalia</taxon>
        <taxon>Trichomonadida</taxon>
        <taxon>Trichomonadidae</taxon>
        <taxon>Trichomonas</taxon>
    </lineage>
</organism>
<feature type="compositionally biased region" description="Polar residues" evidence="1">
    <location>
        <begin position="1494"/>
        <end position="1506"/>
    </location>
</feature>
<dbReference type="VEuPathDB" id="TrichDB:TVAG_497360"/>
<dbReference type="PANTHER" id="PTHR46155">
    <property type="entry name" value="BIFUNCTIONAL INHIBITOR/LIPID-TRANSFER PROTEIN/SEED STORAGE 2S ALBUMIN SUPERFAMILY PROTEIN"/>
    <property type="match status" value="1"/>
</dbReference>
<keyword evidence="4" id="KW-1185">Reference proteome</keyword>
<sequence>MNKATFSGCYAFGSGLAVGTGGGIFLSVSMGVLKNTKFLNNQATTGGGIGSIASHLFLENTDYTYKFEGNKAYTYGGALYFQSIPSTDAKESPVCQLRIYTVLFTKNVAEQTGGAISLISDTDAYIENTLFQYNKAGDQDGALYVVNSDLKIFKSGVLANQAGLNIASSSAEKIMNMETTVALRFRGRGCGGIAFVSTLKQHQLITQQNCFYRNKMYKGLTKAIGSTSGSAAGNDYMLEDKVYWQSYQDVVENPTTCYAYIGNTDNFKKQIYQQLNYDTNPELANQKFCPKNDLAESTVSALTTTDPAFARVSNNPGAQATSSVTDPTAFVYVATPITRLPYATTSSWKTYPTSNVKVWTKKSTFTVAATFFRTPFSTAHSTPFKTVHSTPHSTAHKTPFKTVFDTPIITRTPLPTAQTPSPSDNPLITDTTNYLTYSYVLPATKFLTLASTTTSITDTITTVFTYTSTAIRTYKDNTVKIVYDKSITTIATNLAAKADYTLYYPSFTQVSTVTYTSSHVSDSDTFIRYMALTTNAKGISSITFTKIADSTITSGPDFSTNEVIYVYSLIKNTNTITFTKDGETAVKLTITNSIYTLSGSKSFAANQYYTITGSAGASYYTLTYTTTTYTKSTFTAMDIPVGTNVEQKYTVANMEEQPTSTEKSTLVPITKITTFSGISYFSGYTKATEDTYTIIYYPAITNYYTVIALASDKTTYTYTAVTTFAQTFSFVPSNSLFVSYISIYTTWNSETITYENRKINTITGTNVYKLTDVASEYFSITQSLSYTVINSYLTTSTASLPTAVTFNSASVTWTSTFYLPPGGNSQSVVYTFTQVVLGKIVASTILHTASLSFAGIATSYNTNTLVASSTTIKSLTYTISEYASSLTPDPLVSISTNPFSNILYMQTFVPSLTFANTNTVTQKITDQFSTSFASQVLTNVWMTSMIFKSTFLENGQYVFTETNTITKSITSLIGNVIISTVINAPFQGKTEFITPSGATSTIVKNYAVSTSITHTSAITIKSGPSTSLTTYFTVLSSTVTTYTLSTYKSLNTYTIVKFPISVFDGGIKVIDTLTATQTSTLVASTFTTTAYIAEPTTLFYVSTYDIAATSYATYTPTDSTVYTIFSTNYVSVSTTIIPPPATTNELLGETSVVVPVFKNTKTMVHSPIESSLVLDQSTIYSYSAKTEIYTSTYTVDEQNDKNVFKFTKVITYTDAYTMFDPVDGSTTIASYTFVDKEIDTNTVVMVTSKTTTEIKVYSYTTTTQMSTITSGVMATNTFAWSSTQVLAQGVFDITTYYAQNIIYVTQKDGTYSGIWTATLVLSTTKTKAVTDIFTIVPSVTFTDLPYTFTTTSKDTFISYILEGSAIPPRTPAPSPDATPNPTLSPGNTWVTTETYTSTFTYTNVTQYSPSFVIVLPGESTTVYTTTYVQSSTFTHTKVGDEDVDTYTKTDVPTLSKSTYINNGKDLTVISDITTVYTQQSTSTFSATSTVTPSKSADASFSKTQTETPSSTVVDTSVTSITVTWTSVTSTTTVVPTITSVPSSIYTVIILPDGSSSTTYTNTLTQSITNTTIVLTEGNTELPSTTVTLVTSTLTETKQIGETITVSYLPVPTKSPLPTHSPLPPRTPIPTRSVVPTPSNVPHATLVSDISGEVTYSKTMTETYSSTQTESVTMVVTKTTIEITGVKKETTLSYASKIVVDTSTLVVSETSVASQVSTQQSKKKNILPIIIGAAIGGLLLIIIIALVAYILLRKGDASTDSCVEMAEETVLQIPDSSTTAPLTNDNPLWTTSVLGDTDDPFNNDFEEDHAEGFFTIRGQG</sequence>
<reference evidence="3" key="1">
    <citation type="submission" date="2006-10" db="EMBL/GenBank/DDBJ databases">
        <authorList>
            <person name="Amadeo P."/>
            <person name="Zhao Q."/>
            <person name="Wortman J."/>
            <person name="Fraser-Liggett C."/>
            <person name="Carlton J."/>
        </authorList>
    </citation>
    <scope>NUCLEOTIDE SEQUENCE</scope>
    <source>
        <strain evidence="3">G3</strain>
    </source>
</reference>
<feature type="region of interest" description="Disordered" evidence="1">
    <location>
        <begin position="1487"/>
        <end position="1507"/>
    </location>
</feature>
<dbReference type="InterPro" id="IPR011050">
    <property type="entry name" value="Pectin_lyase_fold/virulence"/>
</dbReference>
<name>A2EGX8_TRIV3</name>
<gene>
    <name evidence="3" type="ORF">TVAG_497360</name>
</gene>
<feature type="compositionally biased region" description="Pro residues" evidence="1">
    <location>
        <begin position="1368"/>
        <end position="1378"/>
    </location>
</feature>